<dbReference type="SUPFAM" id="SSF46894">
    <property type="entry name" value="C-terminal effector domain of the bipartite response regulators"/>
    <property type="match status" value="1"/>
</dbReference>
<dbReference type="InterPro" id="IPR000792">
    <property type="entry name" value="Tscrpt_reg_LuxR_C"/>
</dbReference>
<dbReference type="RefSeq" id="WP_169492586.1">
    <property type="nucleotide sequence ID" value="NZ_JABBGM010000002.1"/>
</dbReference>
<feature type="transmembrane region" description="Helical" evidence="1">
    <location>
        <begin position="12"/>
        <end position="34"/>
    </location>
</feature>
<dbReference type="Proteomes" id="UP000583556">
    <property type="component" value="Unassembled WGS sequence"/>
</dbReference>
<keyword evidence="1" id="KW-0472">Membrane</keyword>
<keyword evidence="1" id="KW-1133">Transmembrane helix</keyword>
<proteinExistence type="predicted"/>
<feature type="domain" description="HTH luxR-type" evidence="2">
    <location>
        <begin position="98"/>
        <end position="155"/>
    </location>
</feature>
<evidence type="ECO:0000313" key="3">
    <source>
        <dbReference type="EMBL" id="NML93353.1"/>
    </source>
</evidence>
<accession>A0A7Y0G9T0</accession>
<gene>
    <name evidence="3" type="ORF">HHL27_06670</name>
</gene>
<protein>
    <submittedName>
        <fullName evidence="3">Helix-turn-helix transcriptional regulator</fullName>
    </submittedName>
</protein>
<keyword evidence="4" id="KW-1185">Reference proteome</keyword>
<evidence type="ECO:0000313" key="4">
    <source>
        <dbReference type="Proteomes" id="UP000583556"/>
    </source>
</evidence>
<dbReference type="Gene3D" id="1.10.10.10">
    <property type="entry name" value="Winged helix-like DNA-binding domain superfamily/Winged helix DNA-binding domain"/>
    <property type="match status" value="1"/>
</dbReference>
<dbReference type="InterPro" id="IPR036388">
    <property type="entry name" value="WH-like_DNA-bd_sf"/>
</dbReference>
<reference evidence="3 4" key="1">
    <citation type="submission" date="2020-04" db="EMBL/GenBank/DDBJ databases">
        <title>Novosphingobium sp. TW-4 isolated from soil.</title>
        <authorList>
            <person name="Dahal R.H."/>
            <person name="Chaudhary D.K."/>
        </authorList>
    </citation>
    <scope>NUCLEOTIDE SEQUENCE [LARGE SCALE GENOMIC DNA]</scope>
    <source>
        <strain evidence="3 4">TW-4</strain>
    </source>
</reference>
<dbReference type="InterPro" id="IPR016032">
    <property type="entry name" value="Sig_transdc_resp-reg_C-effctor"/>
</dbReference>
<evidence type="ECO:0000259" key="2">
    <source>
        <dbReference type="SMART" id="SM00421"/>
    </source>
</evidence>
<organism evidence="3 4">
    <name type="scientific">Novosphingobium olei</name>
    <dbReference type="NCBI Taxonomy" id="2728851"/>
    <lineage>
        <taxon>Bacteria</taxon>
        <taxon>Pseudomonadati</taxon>
        <taxon>Pseudomonadota</taxon>
        <taxon>Alphaproteobacteria</taxon>
        <taxon>Sphingomonadales</taxon>
        <taxon>Sphingomonadaceae</taxon>
        <taxon>Novosphingobium</taxon>
    </lineage>
</organism>
<dbReference type="EMBL" id="JABBGM010000002">
    <property type="protein sequence ID" value="NML93353.1"/>
    <property type="molecule type" value="Genomic_DNA"/>
</dbReference>
<dbReference type="SMART" id="SM00421">
    <property type="entry name" value="HTH_LUXR"/>
    <property type="match status" value="1"/>
</dbReference>
<dbReference type="AlphaFoldDB" id="A0A7Y0G9T0"/>
<dbReference type="GO" id="GO:0003677">
    <property type="term" value="F:DNA binding"/>
    <property type="evidence" value="ECO:0007669"/>
    <property type="project" value="InterPro"/>
</dbReference>
<sequence>MKHHHATLQRRAALLAVVVVLQAIAALFFVLDLFGDVIADGMGQHLAIEGAAVVALVVAVFGGALQIRALVLATRADEAAVAMARGAAAELVRLRFAQWKLTRAEADVALFALKGCDIAEIARLRGAAAGTVRAQLARVYAKAGVGSHAALLGSFLEDLIVAETPAPAGLE</sequence>
<name>A0A7Y0G9T0_9SPHN</name>
<keyword evidence="1" id="KW-0812">Transmembrane</keyword>
<dbReference type="GO" id="GO:0006355">
    <property type="term" value="P:regulation of DNA-templated transcription"/>
    <property type="evidence" value="ECO:0007669"/>
    <property type="project" value="InterPro"/>
</dbReference>
<feature type="transmembrane region" description="Helical" evidence="1">
    <location>
        <begin position="46"/>
        <end position="65"/>
    </location>
</feature>
<evidence type="ECO:0000256" key="1">
    <source>
        <dbReference type="SAM" id="Phobius"/>
    </source>
</evidence>
<comment type="caution">
    <text evidence="3">The sequence shown here is derived from an EMBL/GenBank/DDBJ whole genome shotgun (WGS) entry which is preliminary data.</text>
</comment>